<protein>
    <submittedName>
        <fullName evidence="2">Uncharacterized protein</fullName>
    </submittedName>
</protein>
<feature type="compositionally biased region" description="Basic and acidic residues" evidence="1">
    <location>
        <begin position="120"/>
        <end position="130"/>
    </location>
</feature>
<dbReference type="EMBL" id="BTGU01013516">
    <property type="protein sequence ID" value="GMN74568.1"/>
    <property type="molecule type" value="Genomic_DNA"/>
</dbReference>
<dbReference type="Proteomes" id="UP001187192">
    <property type="component" value="Unassembled WGS sequence"/>
</dbReference>
<evidence type="ECO:0000256" key="1">
    <source>
        <dbReference type="SAM" id="MobiDB-lite"/>
    </source>
</evidence>
<reference evidence="2" key="1">
    <citation type="submission" date="2023-07" db="EMBL/GenBank/DDBJ databases">
        <title>draft genome sequence of fig (Ficus carica).</title>
        <authorList>
            <person name="Takahashi T."/>
            <person name="Nishimura K."/>
        </authorList>
    </citation>
    <scope>NUCLEOTIDE SEQUENCE</scope>
</reference>
<name>A0AA88JF00_FICCA</name>
<gene>
    <name evidence="2" type="ORF">TIFTF001_053870</name>
</gene>
<proteinExistence type="predicted"/>
<comment type="caution">
    <text evidence="2">The sequence shown here is derived from an EMBL/GenBank/DDBJ whole genome shotgun (WGS) entry which is preliminary data.</text>
</comment>
<organism evidence="2 3">
    <name type="scientific">Ficus carica</name>
    <name type="common">Common fig</name>
    <dbReference type="NCBI Taxonomy" id="3494"/>
    <lineage>
        <taxon>Eukaryota</taxon>
        <taxon>Viridiplantae</taxon>
        <taxon>Streptophyta</taxon>
        <taxon>Embryophyta</taxon>
        <taxon>Tracheophyta</taxon>
        <taxon>Spermatophyta</taxon>
        <taxon>Magnoliopsida</taxon>
        <taxon>eudicotyledons</taxon>
        <taxon>Gunneridae</taxon>
        <taxon>Pentapetalae</taxon>
        <taxon>rosids</taxon>
        <taxon>fabids</taxon>
        <taxon>Rosales</taxon>
        <taxon>Moraceae</taxon>
        <taxon>Ficeae</taxon>
        <taxon>Ficus</taxon>
    </lineage>
</organism>
<keyword evidence="3" id="KW-1185">Reference proteome</keyword>
<sequence length="206" mass="22813">MRYPIYDALAHKQVGLLNKEKPPSSSAFDAFDPKVDNSLFLSSNKERNIFAFLRLGSKRKVPTTLGSDFITDLVYHGRALTSQQGTHILQENFPLVLELAATSGTGTCPGRCQPLGSSRNESRANDGSDRKPYSWVDLTVRRARRDIGERSFWARFTIKRFANSRAPSLDTKDLSLDMDTPNLSNSCSYVFATSVSAITTLSPNTA</sequence>
<feature type="region of interest" description="Disordered" evidence="1">
    <location>
        <begin position="108"/>
        <end position="130"/>
    </location>
</feature>
<dbReference type="AlphaFoldDB" id="A0AA88JF00"/>
<accession>A0AA88JF00</accession>
<evidence type="ECO:0000313" key="3">
    <source>
        <dbReference type="Proteomes" id="UP001187192"/>
    </source>
</evidence>
<evidence type="ECO:0000313" key="2">
    <source>
        <dbReference type="EMBL" id="GMN74568.1"/>
    </source>
</evidence>